<comment type="caution">
    <text evidence="2">The sequence shown here is derived from an EMBL/GenBank/DDBJ whole genome shotgun (WGS) entry which is preliminary data.</text>
</comment>
<accession>A0ABW3MDK7</accession>
<protein>
    <submittedName>
        <fullName evidence="2">Peptidoglycan-binding protein</fullName>
    </submittedName>
</protein>
<reference evidence="3" key="1">
    <citation type="journal article" date="2019" name="Int. J. Syst. Evol. Microbiol.">
        <title>The Global Catalogue of Microorganisms (GCM) 10K type strain sequencing project: providing services to taxonomists for standard genome sequencing and annotation.</title>
        <authorList>
            <consortium name="The Broad Institute Genomics Platform"/>
            <consortium name="The Broad Institute Genome Sequencing Center for Infectious Disease"/>
            <person name="Wu L."/>
            <person name="Ma J."/>
        </authorList>
    </citation>
    <scope>NUCLEOTIDE SEQUENCE [LARGE SCALE GENOMIC DNA]</scope>
    <source>
        <strain evidence="3">JCM 31486</strain>
    </source>
</reference>
<dbReference type="SUPFAM" id="SSF47090">
    <property type="entry name" value="PGBD-like"/>
    <property type="match status" value="1"/>
</dbReference>
<dbReference type="InterPro" id="IPR036366">
    <property type="entry name" value="PGBDSf"/>
</dbReference>
<dbReference type="Proteomes" id="UP001597045">
    <property type="component" value="Unassembled WGS sequence"/>
</dbReference>
<name>A0ABW3MDK7_9PSEU</name>
<evidence type="ECO:0000313" key="2">
    <source>
        <dbReference type="EMBL" id="MFD1048711.1"/>
    </source>
</evidence>
<sequence>MTSDAPTATALVEQRKLTAQTILNGTLSYGGKFDIVNRVEGTVTGLPAAGDTIEHGKPLYWIDTRPVVFLTGDLPVYRELATGAKGADVRQLNAELVALGYAEARSLGPGSETFGTATTVAVKKLQKQHGLGQTGKLGLGEVVFLPAGAVRVSKVVAAVGSPAPVGVVEETTSTQRVVTVAVETSQASMIKVGDSVSVTLPDRRTTAGRVKSIGAVATKGDSGSITVDMLIELLKPDEAGGLDQAPVRLG</sequence>
<feature type="domain" description="Peptidoglycan binding-like" evidence="1">
    <location>
        <begin position="86"/>
        <end position="138"/>
    </location>
</feature>
<organism evidence="2 3">
    <name type="scientific">Kibdelosporangium lantanae</name>
    <dbReference type="NCBI Taxonomy" id="1497396"/>
    <lineage>
        <taxon>Bacteria</taxon>
        <taxon>Bacillati</taxon>
        <taxon>Actinomycetota</taxon>
        <taxon>Actinomycetes</taxon>
        <taxon>Pseudonocardiales</taxon>
        <taxon>Pseudonocardiaceae</taxon>
        <taxon>Kibdelosporangium</taxon>
    </lineage>
</organism>
<dbReference type="Gene3D" id="1.10.101.10">
    <property type="entry name" value="PGBD-like superfamily/PGBD"/>
    <property type="match status" value="1"/>
</dbReference>
<gene>
    <name evidence="2" type="ORF">ACFQ1S_25865</name>
</gene>
<feature type="non-terminal residue" evidence="2">
    <location>
        <position position="250"/>
    </location>
</feature>
<evidence type="ECO:0000259" key="1">
    <source>
        <dbReference type="Pfam" id="PF01471"/>
    </source>
</evidence>
<dbReference type="EMBL" id="JBHTIS010001752">
    <property type="protein sequence ID" value="MFD1048711.1"/>
    <property type="molecule type" value="Genomic_DNA"/>
</dbReference>
<proteinExistence type="predicted"/>
<dbReference type="Pfam" id="PF01471">
    <property type="entry name" value="PG_binding_1"/>
    <property type="match status" value="1"/>
</dbReference>
<dbReference type="InterPro" id="IPR036365">
    <property type="entry name" value="PGBD-like_sf"/>
</dbReference>
<dbReference type="InterPro" id="IPR002477">
    <property type="entry name" value="Peptidoglycan-bd-like"/>
</dbReference>
<evidence type="ECO:0000313" key="3">
    <source>
        <dbReference type="Proteomes" id="UP001597045"/>
    </source>
</evidence>
<keyword evidence="3" id="KW-1185">Reference proteome</keyword>